<dbReference type="Proteomes" id="UP001324993">
    <property type="component" value="Chromosome"/>
</dbReference>
<accession>A0ABZ0RKC8</accession>
<protein>
    <submittedName>
        <fullName evidence="1">Uncharacterized protein</fullName>
    </submittedName>
</protein>
<reference evidence="1 2" key="1">
    <citation type="submission" date="2023-11" db="EMBL/GenBank/DDBJ databases">
        <title>Coraliomargarita sp. nov., isolated from marine algae.</title>
        <authorList>
            <person name="Lee J.K."/>
            <person name="Baek J.H."/>
            <person name="Kim J.M."/>
            <person name="Choi D.G."/>
            <person name="Jeon C.O."/>
        </authorList>
    </citation>
    <scope>NUCLEOTIDE SEQUENCE [LARGE SCALE GENOMIC DNA]</scope>
    <source>
        <strain evidence="1 2">J2-16</strain>
    </source>
</reference>
<keyword evidence="2" id="KW-1185">Reference proteome</keyword>
<gene>
    <name evidence="1" type="ORF">SH580_17600</name>
</gene>
<dbReference type="EMBL" id="CP138858">
    <property type="protein sequence ID" value="WPJ95240.1"/>
    <property type="molecule type" value="Genomic_DNA"/>
</dbReference>
<dbReference type="RefSeq" id="WP_319832133.1">
    <property type="nucleotide sequence ID" value="NZ_CP138858.1"/>
</dbReference>
<evidence type="ECO:0000313" key="1">
    <source>
        <dbReference type="EMBL" id="WPJ95240.1"/>
    </source>
</evidence>
<name>A0ABZ0RKC8_9BACT</name>
<organism evidence="1 2">
    <name type="scientific">Coraliomargarita algicola</name>
    <dbReference type="NCBI Taxonomy" id="3092156"/>
    <lineage>
        <taxon>Bacteria</taxon>
        <taxon>Pseudomonadati</taxon>
        <taxon>Verrucomicrobiota</taxon>
        <taxon>Opitutia</taxon>
        <taxon>Puniceicoccales</taxon>
        <taxon>Coraliomargaritaceae</taxon>
        <taxon>Coraliomargarita</taxon>
    </lineage>
</organism>
<proteinExistence type="predicted"/>
<evidence type="ECO:0000313" key="2">
    <source>
        <dbReference type="Proteomes" id="UP001324993"/>
    </source>
</evidence>
<sequence length="151" mass="17123">MAIITKVMDTRFDIEALPPTGSYVATCGDINDQFGVQRPSFDNPQIKELRDVTRFLFGFRGADEQFYQIESFEFRISGSPKANLMKFLNAWLGRPPEYGWDYCELKGEGALITIVHKPNADGSRIFANIVDIKPVPEELRSQILPLTVFTD</sequence>